<proteinExistence type="predicted"/>
<accession>A0A392R2K2</accession>
<reference evidence="1 2" key="1">
    <citation type="journal article" date="2018" name="Front. Plant Sci.">
        <title>Red Clover (Trifolium pratense) and Zigzag Clover (T. medium) - A Picture of Genomic Similarities and Differences.</title>
        <authorList>
            <person name="Dluhosova J."/>
            <person name="Istvanek J."/>
            <person name="Nedelnik J."/>
            <person name="Repkova J."/>
        </authorList>
    </citation>
    <scope>NUCLEOTIDE SEQUENCE [LARGE SCALE GENOMIC DNA]</scope>
    <source>
        <strain evidence="2">cv. 10/8</strain>
        <tissue evidence="1">Leaf</tissue>
    </source>
</reference>
<evidence type="ECO:0000313" key="1">
    <source>
        <dbReference type="EMBL" id="MCI30066.1"/>
    </source>
</evidence>
<organism evidence="1 2">
    <name type="scientific">Trifolium medium</name>
    <dbReference type="NCBI Taxonomy" id="97028"/>
    <lineage>
        <taxon>Eukaryota</taxon>
        <taxon>Viridiplantae</taxon>
        <taxon>Streptophyta</taxon>
        <taxon>Embryophyta</taxon>
        <taxon>Tracheophyta</taxon>
        <taxon>Spermatophyta</taxon>
        <taxon>Magnoliopsida</taxon>
        <taxon>eudicotyledons</taxon>
        <taxon>Gunneridae</taxon>
        <taxon>Pentapetalae</taxon>
        <taxon>rosids</taxon>
        <taxon>fabids</taxon>
        <taxon>Fabales</taxon>
        <taxon>Fabaceae</taxon>
        <taxon>Papilionoideae</taxon>
        <taxon>50 kb inversion clade</taxon>
        <taxon>NPAAA clade</taxon>
        <taxon>Hologalegina</taxon>
        <taxon>IRL clade</taxon>
        <taxon>Trifolieae</taxon>
        <taxon>Trifolium</taxon>
    </lineage>
</organism>
<dbReference type="AlphaFoldDB" id="A0A392R2K2"/>
<name>A0A392R2K2_9FABA</name>
<comment type="caution">
    <text evidence="1">The sequence shown here is derived from an EMBL/GenBank/DDBJ whole genome shotgun (WGS) entry which is preliminary data.</text>
</comment>
<protein>
    <submittedName>
        <fullName evidence="1">Uncharacterized protein</fullName>
    </submittedName>
</protein>
<evidence type="ECO:0000313" key="2">
    <source>
        <dbReference type="Proteomes" id="UP000265520"/>
    </source>
</evidence>
<keyword evidence="2" id="KW-1185">Reference proteome</keyword>
<sequence length="67" mass="7561">QHQRHPLAFCLVSPPSATFSNLIFRQDVARDAGSSLRDCDRGRCCHHPYTMVVCWVCCQVAVAWVTL</sequence>
<dbReference type="Proteomes" id="UP000265520">
    <property type="component" value="Unassembled WGS sequence"/>
</dbReference>
<dbReference type="EMBL" id="LXQA010176793">
    <property type="protein sequence ID" value="MCI30066.1"/>
    <property type="molecule type" value="Genomic_DNA"/>
</dbReference>
<feature type="non-terminal residue" evidence="1">
    <location>
        <position position="1"/>
    </location>
</feature>